<accession>A0A8J3LKL2</accession>
<feature type="domain" description="FAD-binding" evidence="3">
    <location>
        <begin position="24"/>
        <end position="299"/>
    </location>
</feature>
<keyword evidence="1" id="KW-0560">Oxidoreductase</keyword>
<evidence type="ECO:0000256" key="1">
    <source>
        <dbReference type="ARBA" id="ARBA00023002"/>
    </source>
</evidence>
<dbReference type="Pfam" id="PF01494">
    <property type="entry name" value="FAD_binding_3"/>
    <property type="match status" value="1"/>
</dbReference>
<dbReference type="GO" id="GO:0071949">
    <property type="term" value="F:FAD binding"/>
    <property type="evidence" value="ECO:0007669"/>
    <property type="project" value="InterPro"/>
</dbReference>
<dbReference type="PANTHER" id="PTHR13789">
    <property type="entry name" value="MONOOXYGENASE"/>
    <property type="match status" value="1"/>
</dbReference>
<protein>
    <submittedName>
        <fullName evidence="4">Monooxygenase</fullName>
    </submittedName>
</protein>
<keyword evidence="5" id="KW-1185">Reference proteome</keyword>
<reference evidence="4" key="1">
    <citation type="submission" date="2021-01" db="EMBL/GenBank/DDBJ databases">
        <title>Whole genome shotgun sequence of Planosporangium flavigriseum NBRC 105377.</title>
        <authorList>
            <person name="Komaki H."/>
            <person name="Tamura T."/>
        </authorList>
    </citation>
    <scope>NUCLEOTIDE SEQUENCE</scope>
    <source>
        <strain evidence="4">NBRC 105377</strain>
    </source>
</reference>
<evidence type="ECO:0000256" key="2">
    <source>
        <dbReference type="ARBA" id="ARBA00023033"/>
    </source>
</evidence>
<name>A0A8J3LKL2_9ACTN</name>
<dbReference type="Gene3D" id="3.30.9.10">
    <property type="entry name" value="D-Amino Acid Oxidase, subunit A, domain 2"/>
    <property type="match status" value="1"/>
</dbReference>
<dbReference type="Proteomes" id="UP000653674">
    <property type="component" value="Unassembled WGS sequence"/>
</dbReference>
<dbReference type="InterPro" id="IPR036188">
    <property type="entry name" value="FAD/NAD-bd_sf"/>
</dbReference>
<dbReference type="InterPro" id="IPR050493">
    <property type="entry name" value="FAD-dep_Monooxygenase_BioMet"/>
</dbReference>
<evidence type="ECO:0000313" key="4">
    <source>
        <dbReference type="EMBL" id="GIG73537.1"/>
    </source>
</evidence>
<dbReference type="PANTHER" id="PTHR13789:SF309">
    <property type="entry name" value="PUTATIVE (AFU_ORTHOLOGUE AFUA_6G14510)-RELATED"/>
    <property type="match status" value="1"/>
</dbReference>
<dbReference type="EMBL" id="BONU01000010">
    <property type="protein sequence ID" value="GIG73537.1"/>
    <property type="molecule type" value="Genomic_DNA"/>
</dbReference>
<dbReference type="Gene3D" id="3.50.50.60">
    <property type="entry name" value="FAD/NAD(P)-binding domain"/>
    <property type="match status" value="1"/>
</dbReference>
<gene>
    <name evidence="4" type="ORF">Pfl04_19410</name>
</gene>
<dbReference type="AlphaFoldDB" id="A0A8J3LKL2"/>
<comment type="caution">
    <text evidence="4">The sequence shown here is derived from an EMBL/GenBank/DDBJ whole genome shotgun (WGS) entry which is preliminary data.</text>
</comment>
<sequence>MRVHERGPELREIGAGIFLWENALRALEYIGAFEQVAKLGERVESPTLFDHRHKVVQREWLRHGRLYTVVRSNLHRTLADTAIAAGVEIVTNSRVVGATPDGTLKLEDGTTVKADVVVGADGVNSKVRDSLGLAKAVVDLKDGCGRHLIPRNSDDPVGTTIEEWHGGRRIGVVPSSPTETYIFLCCPESDTEGTQQQPFRRETWLKTYPHYASQIERIPDDTEGRWAKFYDVEARSWRAGRVAIIGDAAHAMSPNLGQAACVAMTNAVALGQALSMKSEVEDALRTWEASERPVVDRIQRYSRFYGWLGTHWPDNLLTMRSGLIWSLGRSKTVQRRINFAADHFPNLTTAA</sequence>
<evidence type="ECO:0000313" key="5">
    <source>
        <dbReference type="Proteomes" id="UP000653674"/>
    </source>
</evidence>
<dbReference type="GO" id="GO:0004497">
    <property type="term" value="F:monooxygenase activity"/>
    <property type="evidence" value="ECO:0007669"/>
    <property type="project" value="UniProtKB-KW"/>
</dbReference>
<dbReference type="InterPro" id="IPR002938">
    <property type="entry name" value="FAD-bd"/>
</dbReference>
<organism evidence="4 5">
    <name type="scientific">Planosporangium flavigriseum</name>
    <dbReference type="NCBI Taxonomy" id="373681"/>
    <lineage>
        <taxon>Bacteria</taxon>
        <taxon>Bacillati</taxon>
        <taxon>Actinomycetota</taxon>
        <taxon>Actinomycetes</taxon>
        <taxon>Micromonosporales</taxon>
        <taxon>Micromonosporaceae</taxon>
        <taxon>Planosporangium</taxon>
    </lineage>
</organism>
<proteinExistence type="predicted"/>
<evidence type="ECO:0000259" key="3">
    <source>
        <dbReference type="Pfam" id="PF01494"/>
    </source>
</evidence>
<dbReference type="PRINTS" id="PR00420">
    <property type="entry name" value="RNGMNOXGNASE"/>
</dbReference>
<dbReference type="SUPFAM" id="SSF51905">
    <property type="entry name" value="FAD/NAD(P)-binding domain"/>
    <property type="match status" value="1"/>
</dbReference>
<keyword evidence="2 4" id="KW-0503">Monooxygenase</keyword>